<evidence type="ECO:0000313" key="8">
    <source>
        <dbReference type="EMBL" id="MCZ0860854.1"/>
    </source>
</evidence>
<dbReference type="Pfam" id="PF18911">
    <property type="entry name" value="PKD_4"/>
    <property type="match status" value="2"/>
</dbReference>
<dbReference type="PROSITE" id="PS50093">
    <property type="entry name" value="PKD"/>
    <property type="match status" value="2"/>
</dbReference>
<keyword evidence="9" id="KW-1185">Reference proteome</keyword>
<dbReference type="Gene3D" id="2.60.40.10">
    <property type="entry name" value="Immunoglobulins"/>
    <property type="match status" value="4"/>
</dbReference>
<dbReference type="InterPro" id="IPR000601">
    <property type="entry name" value="PKD_dom"/>
</dbReference>
<evidence type="ECO:0000256" key="4">
    <source>
        <dbReference type="ARBA" id="ARBA00022989"/>
    </source>
</evidence>
<keyword evidence="2" id="KW-0812">Transmembrane</keyword>
<evidence type="ECO:0000313" key="9">
    <source>
        <dbReference type="Proteomes" id="UP001141422"/>
    </source>
</evidence>
<accession>A0ABT4IHL3</accession>
<dbReference type="PROSITE" id="PS51257">
    <property type="entry name" value="PROKAR_LIPOPROTEIN"/>
    <property type="match status" value="1"/>
</dbReference>
<organism evidence="8 9">
    <name type="scientific">Methanocorpusculum petauri</name>
    <dbReference type="NCBI Taxonomy" id="3002863"/>
    <lineage>
        <taxon>Archaea</taxon>
        <taxon>Methanobacteriati</taxon>
        <taxon>Methanobacteriota</taxon>
        <taxon>Stenosarchaea group</taxon>
        <taxon>Methanomicrobia</taxon>
        <taxon>Methanomicrobiales</taxon>
        <taxon>Methanocorpusculaceae</taxon>
        <taxon>Methanocorpusculum</taxon>
    </lineage>
</organism>
<dbReference type="PANTHER" id="PTHR46730:SF4">
    <property type="entry name" value="POLYCYSTIC KIDNEY DISEASE PROTEIN 1-LIKE 1"/>
    <property type="match status" value="1"/>
</dbReference>
<dbReference type="CDD" id="cd00146">
    <property type="entry name" value="PKD"/>
    <property type="match status" value="2"/>
</dbReference>
<reference evidence="8" key="1">
    <citation type="submission" date="2022-12" db="EMBL/GenBank/DDBJ databases">
        <title>Isolation and characterisation of novel Methanocorpusculum spp. from native Australian herbivores indicates the genus is ancestrally host-associated.</title>
        <authorList>
            <person name="Volmer J.G."/>
            <person name="Soo R.M."/>
            <person name="Evans P.N."/>
            <person name="Hoedt E.C."/>
            <person name="Astorga Alsina A.L."/>
            <person name="Woodcroft B.J."/>
            <person name="Tyson G.W."/>
            <person name="Hugenholtz P."/>
            <person name="Morrison M."/>
        </authorList>
    </citation>
    <scope>NUCLEOTIDE SEQUENCE</scope>
    <source>
        <strain evidence="8">MG</strain>
    </source>
</reference>
<evidence type="ECO:0000259" key="7">
    <source>
        <dbReference type="PROSITE" id="PS50093"/>
    </source>
</evidence>
<dbReference type="SMART" id="SM00089">
    <property type="entry name" value="PKD"/>
    <property type="match status" value="4"/>
</dbReference>
<evidence type="ECO:0000256" key="3">
    <source>
        <dbReference type="ARBA" id="ARBA00022737"/>
    </source>
</evidence>
<feature type="region of interest" description="Disordered" evidence="6">
    <location>
        <begin position="26"/>
        <end position="61"/>
    </location>
</feature>
<evidence type="ECO:0000256" key="2">
    <source>
        <dbReference type="ARBA" id="ARBA00022692"/>
    </source>
</evidence>
<dbReference type="PANTHER" id="PTHR46730">
    <property type="entry name" value="POLYCYSTIN-1"/>
    <property type="match status" value="1"/>
</dbReference>
<comment type="subcellular location">
    <subcellularLocation>
        <location evidence="1">Membrane</location>
        <topology evidence="1">Multi-pass membrane protein</topology>
    </subcellularLocation>
</comment>
<evidence type="ECO:0000256" key="5">
    <source>
        <dbReference type="ARBA" id="ARBA00023136"/>
    </source>
</evidence>
<dbReference type="InterPro" id="IPR035986">
    <property type="entry name" value="PKD_dom_sf"/>
</dbReference>
<evidence type="ECO:0000256" key="6">
    <source>
        <dbReference type="SAM" id="MobiDB-lite"/>
    </source>
</evidence>
<comment type="caution">
    <text evidence="8">The sequence shown here is derived from an EMBL/GenBank/DDBJ whole genome shotgun (WGS) entry which is preliminary data.</text>
</comment>
<dbReference type="Proteomes" id="UP001141422">
    <property type="component" value="Unassembled WGS sequence"/>
</dbReference>
<evidence type="ECO:0000256" key="1">
    <source>
        <dbReference type="ARBA" id="ARBA00004141"/>
    </source>
</evidence>
<name>A0ABT4IHL3_9EURY</name>
<dbReference type="InterPro" id="IPR013783">
    <property type="entry name" value="Ig-like_fold"/>
</dbReference>
<keyword evidence="5" id="KW-0472">Membrane</keyword>
<dbReference type="RefSeq" id="WP_268925056.1">
    <property type="nucleotide sequence ID" value="NZ_JAPTGB010000012.1"/>
</dbReference>
<dbReference type="InterPro" id="IPR022409">
    <property type="entry name" value="PKD/Chitinase_dom"/>
</dbReference>
<keyword evidence="4" id="KW-1133">Transmembrane helix</keyword>
<protein>
    <submittedName>
        <fullName evidence="8">PKD domain-containing protein</fullName>
    </submittedName>
</protein>
<proteinExistence type="predicted"/>
<dbReference type="Pfam" id="PF00801">
    <property type="entry name" value="PKD"/>
    <property type="match status" value="2"/>
</dbReference>
<keyword evidence="3" id="KW-0677">Repeat</keyword>
<feature type="domain" description="PKD" evidence="7">
    <location>
        <begin position="63"/>
        <end position="129"/>
    </location>
</feature>
<sequence length="479" mass="51418">MRKILVMLLVFALVIGCVGVVSAEDNPADDTLPNVDEKSSTLDDTEIEGEPTPGSSVTPAKPVLEPLISNKISGSAPLTVEFTVTATSGNPTGYVWNFGDSNTTPNSNTKVTHNFTTVGKHTVKVWAMNGTVASDPRTLEITVTDVLIHPVVNELIANETNGRAPLSVLFTATATHSTEYTWTFGDGTAPQTTTNNTVTHVFTKTGTHTVNVIAKNTNGTSEPKSTTIVVNANTSAYKVAIDATPVKGVAPLTVKFTLNTTIPDEDLSKVDWNFGVDDKSWISKSNETYKSPSWTYTEDGDYKVKLTVESSLTGKEYQTEITISVSDLVAAFDASKTSGAAPLEVKFTDKSTGPTSWKWTIYKTDDGSRTLQKELTNQNITYTFDREGKYEVELAAIKGSKSVTTYKEIIVSAKATTATTVATTKATTAPTTAATTSPIVKTAALSDDDSPVPNPMDIIEEFLRLLKVMLVPENYSLAP</sequence>
<feature type="domain" description="PKD" evidence="7">
    <location>
        <begin position="180"/>
        <end position="237"/>
    </location>
</feature>
<gene>
    <name evidence="8" type="ORF">O0S10_06375</name>
</gene>
<dbReference type="EMBL" id="JAPTGB010000012">
    <property type="protein sequence ID" value="MCZ0860854.1"/>
    <property type="molecule type" value="Genomic_DNA"/>
</dbReference>
<dbReference type="SUPFAM" id="SSF49299">
    <property type="entry name" value="PKD domain"/>
    <property type="match status" value="4"/>
</dbReference>